<dbReference type="AlphaFoldDB" id="A0A1I0FQD1"/>
<dbReference type="EMBL" id="FOHV01000045">
    <property type="protein sequence ID" value="SET60371.1"/>
    <property type="molecule type" value="Genomic_DNA"/>
</dbReference>
<dbReference type="RefSeq" id="WP_218139540.1">
    <property type="nucleotide sequence ID" value="NZ_FOHV01000045.1"/>
</dbReference>
<accession>A0A1I0FQD1</accession>
<keyword evidence="1" id="KW-0472">Membrane</keyword>
<proteinExistence type="predicted"/>
<keyword evidence="1" id="KW-1133">Transmembrane helix</keyword>
<feature type="transmembrane region" description="Helical" evidence="1">
    <location>
        <begin position="95"/>
        <end position="116"/>
    </location>
</feature>
<evidence type="ECO:0000313" key="2">
    <source>
        <dbReference type="EMBL" id="SET60371.1"/>
    </source>
</evidence>
<keyword evidence="3" id="KW-1185">Reference proteome</keyword>
<dbReference type="Proteomes" id="UP000242642">
    <property type="component" value="Unassembled WGS sequence"/>
</dbReference>
<name>A0A1I0FQD1_9GAMM</name>
<feature type="transmembrane region" description="Helical" evidence="1">
    <location>
        <begin position="55"/>
        <end position="74"/>
    </location>
</feature>
<organism evidence="2 3">
    <name type="scientific">Thorsellia anophelis DSM 18579</name>
    <dbReference type="NCBI Taxonomy" id="1123402"/>
    <lineage>
        <taxon>Bacteria</taxon>
        <taxon>Pseudomonadati</taxon>
        <taxon>Pseudomonadota</taxon>
        <taxon>Gammaproteobacteria</taxon>
        <taxon>Enterobacterales</taxon>
        <taxon>Thorselliaceae</taxon>
        <taxon>Thorsellia</taxon>
    </lineage>
</organism>
<evidence type="ECO:0000256" key="1">
    <source>
        <dbReference type="SAM" id="Phobius"/>
    </source>
</evidence>
<evidence type="ECO:0000313" key="3">
    <source>
        <dbReference type="Proteomes" id="UP000242642"/>
    </source>
</evidence>
<feature type="non-terminal residue" evidence="2">
    <location>
        <position position="1"/>
    </location>
</feature>
<feature type="transmembrane region" description="Helical" evidence="1">
    <location>
        <begin position="27"/>
        <end position="49"/>
    </location>
</feature>
<gene>
    <name evidence="2" type="ORF">SAMN02583745_02857</name>
</gene>
<keyword evidence="1" id="KW-0812">Transmembrane</keyword>
<sequence>GGGVTKWNKGQKMIQGKYKNQNLLDFIALRASEMVSFGVICAGFLFLYFTLFENYIVLAMASVFGYLLFAYIAITRCIKEAYYFYKDNDSCSIRFKIFIVSLFLVAGFIGVLAITGKPAFMTLFNK</sequence>
<protein>
    <submittedName>
        <fullName evidence="2">Uncharacterized protein</fullName>
    </submittedName>
</protein>
<reference evidence="3" key="1">
    <citation type="submission" date="2016-10" db="EMBL/GenBank/DDBJ databases">
        <authorList>
            <person name="Varghese N."/>
            <person name="Submissions S."/>
        </authorList>
    </citation>
    <scope>NUCLEOTIDE SEQUENCE [LARGE SCALE GENOMIC DNA]</scope>
    <source>
        <strain evidence="3">DSM 18579</strain>
    </source>
</reference>